<proteinExistence type="predicted"/>
<dbReference type="RefSeq" id="WP_054968628.1">
    <property type="nucleotide sequence ID" value="NZ_LJCO01000038.1"/>
</dbReference>
<keyword evidence="2" id="KW-1185">Reference proteome</keyword>
<dbReference type="Proteomes" id="UP000050482">
    <property type="component" value="Unassembled WGS sequence"/>
</dbReference>
<dbReference type="EMBL" id="LJCO01000038">
    <property type="protein sequence ID" value="KPV44214.1"/>
    <property type="molecule type" value="Genomic_DNA"/>
</dbReference>
<accession>A0A0P9EYK0</accession>
<gene>
    <name evidence="1" type="ORF">AN477_07875</name>
</gene>
<sequence>MRCPHCNSRDYGKIGANQFYCWGCFMEFSISGDDVRMFEVAEDGSLVAVDPLSPTMEFEAGTA</sequence>
<organism evidence="1 2">
    <name type="scientific">Alicyclobacillus ferrooxydans</name>
    <dbReference type="NCBI Taxonomy" id="471514"/>
    <lineage>
        <taxon>Bacteria</taxon>
        <taxon>Bacillati</taxon>
        <taxon>Bacillota</taxon>
        <taxon>Bacilli</taxon>
        <taxon>Bacillales</taxon>
        <taxon>Alicyclobacillaceae</taxon>
        <taxon>Alicyclobacillus</taxon>
    </lineage>
</organism>
<reference evidence="1 2" key="1">
    <citation type="submission" date="2015-09" db="EMBL/GenBank/DDBJ databases">
        <title>Draft genome sequence of Alicyclobacillus ferrooxydans DSM 22381.</title>
        <authorList>
            <person name="Hemp J."/>
        </authorList>
    </citation>
    <scope>NUCLEOTIDE SEQUENCE [LARGE SCALE GENOMIC DNA]</scope>
    <source>
        <strain evidence="1 2">TC-34</strain>
    </source>
</reference>
<dbReference type="STRING" id="471514.AN477_07875"/>
<comment type="caution">
    <text evidence="1">The sequence shown here is derived from an EMBL/GenBank/DDBJ whole genome shotgun (WGS) entry which is preliminary data.</text>
</comment>
<name>A0A0P9EYK0_9BACL</name>
<dbReference type="OrthoDB" id="1798711at2"/>
<dbReference type="PATRIC" id="fig|471514.4.peg.1870"/>
<protein>
    <recommendedName>
        <fullName evidence="3">Zn-ribbon containing protein</fullName>
    </recommendedName>
</protein>
<evidence type="ECO:0008006" key="3">
    <source>
        <dbReference type="Google" id="ProtNLM"/>
    </source>
</evidence>
<evidence type="ECO:0000313" key="2">
    <source>
        <dbReference type="Proteomes" id="UP000050482"/>
    </source>
</evidence>
<evidence type="ECO:0000313" key="1">
    <source>
        <dbReference type="EMBL" id="KPV44214.1"/>
    </source>
</evidence>
<dbReference type="AlphaFoldDB" id="A0A0P9EYK0"/>